<comment type="function">
    <text evidence="11">Catalyzes cyclization of the linear tetrapyrrole, hydroxymethylbilane, to the macrocyclic uroporphyrinogen III, the branch point for the various sub-pathways leading to the wide diversity of porphyrins. Porphyrins act as cofactors for a multitude of enzymes that perform a variety of processes within the cell such as methionine synthesis (vitamin B12) or oxygen transport (heme).</text>
</comment>
<dbReference type="AlphaFoldDB" id="A0A815YXJ5"/>
<evidence type="ECO:0000256" key="7">
    <source>
        <dbReference type="ARBA" id="ARBA00031702"/>
    </source>
</evidence>
<evidence type="ECO:0000256" key="2">
    <source>
        <dbReference type="ARBA" id="ARBA00008133"/>
    </source>
</evidence>
<keyword evidence="4" id="KW-0350">Heme biosynthesis</keyword>
<evidence type="ECO:0000256" key="6">
    <source>
        <dbReference type="ARBA" id="ARBA00023244"/>
    </source>
</evidence>
<dbReference type="Proteomes" id="UP000663852">
    <property type="component" value="Unassembled WGS sequence"/>
</dbReference>
<dbReference type="InterPro" id="IPR039793">
    <property type="entry name" value="UROS/Hem4"/>
</dbReference>
<evidence type="ECO:0000259" key="12">
    <source>
        <dbReference type="Pfam" id="PF02602"/>
    </source>
</evidence>
<dbReference type="CDD" id="cd06578">
    <property type="entry name" value="HemD"/>
    <property type="match status" value="1"/>
</dbReference>
<evidence type="ECO:0000313" key="13">
    <source>
        <dbReference type="EMBL" id="CAF1273173.1"/>
    </source>
</evidence>
<dbReference type="GO" id="GO:0005829">
    <property type="term" value="C:cytosol"/>
    <property type="evidence" value="ECO:0007669"/>
    <property type="project" value="TreeGrafter"/>
</dbReference>
<feature type="domain" description="Tetrapyrrole biosynthesis uroporphyrinogen III synthase" evidence="12">
    <location>
        <begin position="22"/>
        <end position="232"/>
    </location>
</feature>
<evidence type="ECO:0000313" key="15">
    <source>
        <dbReference type="Proteomes" id="UP000663828"/>
    </source>
</evidence>
<keyword evidence="6" id="KW-0627">Porphyrin biosynthesis</keyword>
<evidence type="ECO:0000256" key="10">
    <source>
        <dbReference type="ARBA" id="ARBA00048617"/>
    </source>
</evidence>
<dbReference type="InterPro" id="IPR003754">
    <property type="entry name" value="4pyrrol_synth_uPrphyn_synth"/>
</dbReference>
<dbReference type="Proteomes" id="UP000663828">
    <property type="component" value="Unassembled WGS sequence"/>
</dbReference>
<dbReference type="SUPFAM" id="SSF69618">
    <property type="entry name" value="HemD-like"/>
    <property type="match status" value="1"/>
</dbReference>
<sequence length="261" mass="29194">MPVKTIVLFRSKSDDAVNEDIYEKLLTEHGCAVKTLSPIQFHFINQDLLSTKLQSGDYHSLIFTSKRAVEAVQQVLTDHNRKRFQRIYVEGPATASLVKDLFGSTVEILGAESGGGESLAEFIIKDVQNREETAKLLFPCAQARLDVLPKRLSNTPGIHFEEITVYETIPSDSLDKELQEYLTNHGRPDVFGFFSPSGFESVYKSCQRIGFDLCDNKSVLISLGKTTSAAIRHSLGSKSFNERSCSKPIPEEFLRVVETIE</sequence>
<evidence type="ECO:0000256" key="8">
    <source>
        <dbReference type="ARBA" id="ARBA00032649"/>
    </source>
</evidence>
<keyword evidence="15" id="KW-1185">Reference proteome</keyword>
<evidence type="ECO:0000313" key="14">
    <source>
        <dbReference type="EMBL" id="CAF1577121.1"/>
    </source>
</evidence>
<dbReference type="PANTHER" id="PTHR12390:SF0">
    <property type="entry name" value="UROPORPHYRINOGEN-III SYNTHASE"/>
    <property type="match status" value="1"/>
</dbReference>
<dbReference type="EMBL" id="CAJNOJ010000195">
    <property type="protein sequence ID" value="CAF1273173.1"/>
    <property type="molecule type" value="Genomic_DNA"/>
</dbReference>
<comment type="similarity">
    <text evidence="2">Belongs to the uroporphyrinogen-III synthase family.</text>
</comment>
<dbReference type="InterPro" id="IPR036108">
    <property type="entry name" value="4pyrrol_syn_uPrphyn_synt_sf"/>
</dbReference>
<dbReference type="OrthoDB" id="5595751at2759"/>
<dbReference type="EC" id="4.2.1.75" evidence="3"/>
<evidence type="ECO:0000256" key="1">
    <source>
        <dbReference type="ARBA" id="ARBA00004772"/>
    </source>
</evidence>
<keyword evidence="5" id="KW-0456">Lyase</keyword>
<gene>
    <name evidence="13" type="ORF">EDS130_LOCUS29140</name>
    <name evidence="14" type="ORF">XAT740_LOCUS45084</name>
</gene>
<dbReference type="PANTHER" id="PTHR12390">
    <property type="entry name" value="UROPORPHYRINOGEN III SYNTHASE"/>
    <property type="match status" value="1"/>
</dbReference>
<dbReference type="FunFam" id="3.40.50.10090:FF:000003">
    <property type="entry name" value="uroporphyrinogen-III synthase"/>
    <property type="match status" value="1"/>
</dbReference>
<evidence type="ECO:0000256" key="5">
    <source>
        <dbReference type="ARBA" id="ARBA00023239"/>
    </source>
</evidence>
<comment type="pathway">
    <text evidence="1">Porphyrin-containing compound metabolism; protoporphyrin-IX biosynthesis; coproporphyrinogen-III from 5-aminolevulinate: step 3/4.</text>
</comment>
<dbReference type="Gene3D" id="3.40.50.10090">
    <property type="match status" value="2"/>
</dbReference>
<dbReference type="GO" id="GO:0004852">
    <property type="term" value="F:uroporphyrinogen-III synthase activity"/>
    <property type="evidence" value="ECO:0007669"/>
    <property type="project" value="UniProtKB-EC"/>
</dbReference>
<dbReference type="GO" id="GO:0006782">
    <property type="term" value="P:protoporphyrinogen IX biosynthetic process"/>
    <property type="evidence" value="ECO:0007669"/>
    <property type="project" value="UniProtKB-UniPathway"/>
</dbReference>
<comment type="catalytic activity">
    <reaction evidence="10">
        <text>hydroxymethylbilane = uroporphyrinogen III + H2O</text>
        <dbReference type="Rhea" id="RHEA:18965"/>
        <dbReference type="ChEBI" id="CHEBI:15377"/>
        <dbReference type="ChEBI" id="CHEBI:57308"/>
        <dbReference type="ChEBI" id="CHEBI:57845"/>
        <dbReference type="EC" id="4.2.1.75"/>
    </reaction>
</comment>
<evidence type="ECO:0000256" key="11">
    <source>
        <dbReference type="ARBA" id="ARBA00060039"/>
    </source>
</evidence>
<evidence type="ECO:0000256" key="4">
    <source>
        <dbReference type="ARBA" id="ARBA00023133"/>
    </source>
</evidence>
<protein>
    <recommendedName>
        <fullName evidence="9">Uroporphyrinogen-III synthase</fullName>
        <ecNumber evidence="3">4.2.1.75</ecNumber>
    </recommendedName>
    <alternativeName>
        <fullName evidence="8">Hydroxymethylbilane hydrolyase [cyclizing]</fullName>
    </alternativeName>
    <alternativeName>
        <fullName evidence="7">Uroporphyrinogen-III cosynthase</fullName>
    </alternativeName>
</protein>
<dbReference type="GO" id="GO:0006785">
    <property type="term" value="P:heme B biosynthetic process"/>
    <property type="evidence" value="ECO:0007669"/>
    <property type="project" value="UniProtKB-ARBA"/>
</dbReference>
<dbReference type="EMBL" id="CAJNOR010005824">
    <property type="protein sequence ID" value="CAF1577121.1"/>
    <property type="molecule type" value="Genomic_DNA"/>
</dbReference>
<proteinExistence type="inferred from homology"/>
<evidence type="ECO:0000256" key="3">
    <source>
        <dbReference type="ARBA" id="ARBA00013109"/>
    </source>
</evidence>
<name>A0A815YXJ5_ADIRI</name>
<dbReference type="Pfam" id="PF02602">
    <property type="entry name" value="HEM4"/>
    <property type="match status" value="1"/>
</dbReference>
<reference evidence="14" key="1">
    <citation type="submission" date="2021-02" db="EMBL/GenBank/DDBJ databases">
        <authorList>
            <person name="Nowell W R."/>
        </authorList>
    </citation>
    <scope>NUCLEOTIDE SEQUENCE</scope>
</reference>
<dbReference type="GO" id="GO:0006780">
    <property type="term" value="P:uroporphyrinogen III biosynthetic process"/>
    <property type="evidence" value="ECO:0007669"/>
    <property type="project" value="InterPro"/>
</dbReference>
<organism evidence="14 15">
    <name type="scientific">Adineta ricciae</name>
    <name type="common">Rotifer</name>
    <dbReference type="NCBI Taxonomy" id="249248"/>
    <lineage>
        <taxon>Eukaryota</taxon>
        <taxon>Metazoa</taxon>
        <taxon>Spiralia</taxon>
        <taxon>Gnathifera</taxon>
        <taxon>Rotifera</taxon>
        <taxon>Eurotatoria</taxon>
        <taxon>Bdelloidea</taxon>
        <taxon>Adinetida</taxon>
        <taxon>Adinetidae</taxon>
        <taxon>Adineta</taxon>
    </lineage>
</organism>
<dbReference type="UniPathway" id="UPA00251">
    <property type="reaction ID" value="UER00320"/>
</dbReference>
<accession>A0A815YXJ5</accession>
<comment type="caution">
    <text evidence="14">The sequence shown here is derived from an EMBL/GenBank/DDBJ whole genome shotgun (WGS) entry which is preliminary data.</text>
</comment>
<evidence type="ECO:0000256" key="9">
    <source>
        <dbReference type="ARBA" id="ARBA00040167"/>
    </source>
</evidence>